<evidence type="ECO:0000313" key="7">
    <source>
        <dbReference type="EMBL" id="MFC6175345.1"/>
    </source>
</evidence>
<name>A0ABW1RGW6_9LACO</name>
<organism evidence="7 8">
    <name type="scientific">Companilactobacillus huachuanensis</name>
    <dbReference type="NCBI Taxonomy" id="2559914"/>
    <lineage>
        <taxon>Bacteria</taxon>
        <taxon>Bacillati</taxon>
        <taxon>Bacillota</taxon>
        <taxon>Bacilli</taxon>
        <taxon>Lactobacillales</taxon>
        <taxon>Lactobacillaceae</taxon>
        <taxon>Companilactobacillus</taxon>
    </lineage>
</organism>
<feature type="binding site" evidence="4">
    <location>
        <position position="285"/>
    </location>
    <ligand>
        <name>S-adenosyl-L-methionine</name>
        <dbReference type="ChEBI" id="CHEBI:59789"/>
    </ligand>
</feature>
<proteinExistence type="inferred from homology"/>
<dbReference type="InterPro" id="IPR012340">
    <property type="entry name" value="NA-bd_OB-fold"/>
</dbReference>
<evidence type="ECO:0000256" key="5">
    <source>
        <dbReference type="PROSITE-ProRule" id="PRU10015"/>
    </source>
</evidence>
<evidence type="ECO:0000256" key="4">
    <source>
        <dbReference type="PROSITE-ProRule" id="PRU01024"/>
    </source>
</evidence>
<evidence type="ECO:0000256" key="1">
    <source>
        <dbReference type="ARBA" id="ARBA00022603"/>
    </source>
</evidence>
<gene>
    <name evidence="7" type="primary">rlmD</name>
    <name evidence="7" type="ORF">ACFQAV_00755</name>
</gene>
<dbReference type="InterPro" id="IPR030390">
    <property type="entry name" value="MeTrfase_TrmA_AS"/>
</dbReference>
<dbReference type="GO" id="GO:0032259">
    <property type="term" value="P:methylation"/>
    <property type="evidence" value="ECO:0007669"/>
    <property type="project" value="UniProtKB-KW"/>
</dbReference>
<dbReference type="PROSITE" id="PS01230">
    <property type="entry name" value="TRMA_1"/>
    <property type="match status" value="1"/>
</dbReference>
<dbReference type="Gene3D" id="2.40.50.1070">
    <property type="match status" value="1"/>
</dbReference>
<dbReference type="InterPro" id="IPR002792">
    <property type="entry name" value="TRAM_dom"/>
</dbReference>
<accession>A0ABW1RGW6</accession>
<evidence type="ECO:0000313" key="8">
    <source>
        <dbReference type="Proteomes" id="UP001596288"/>
    </source>
</evidence>
<feature type="active site" evidence="5">
    <location>
        <position position="410"/>
    </location>
</feature>
<dbReference type="SUPFAM" id="SSF53335">
    <property type="entry name" value="S-adenosyl-L-methionine-dependent methyltransferases"/>
    <property type="match status" value="1"/>
</dbReference>
<sequence>MEKPNLKKNQEIELDIQDLSYEGKGVAKVDDFTLFVDNALPGEKVKAVITRVNKNFGFAKTLKVLVESPDRVHDIDAVYAQTGIAPLSHLKYDKQLEFKHNQVVTDFNKIGLKDITVNDTLGMESPFNYRNKAQVPVRQVNGKLTTGFYRRRSHDLVPMENFLIQDPKIDAEIIRVRDILRKYNVRGFDEQNQKGQIKTIMVRRAYFTGEMMVVLVSRTPDISHYKDITKEILINPEIKSVFLNINSKNTNVILGQKMTLLGGKKYIDDEILGHKYRISPKSFYQVNPVQTQNLYKLAIDKAELTGKENVVDAYSGIGTIGLSLANKAKHVTGIEIIEDAVKDADQNAKLNNITNTDFIVGKTEDVLNDWAKNEVSVDVLMVDPPRKGLANSLIDSLKNIKPKRIVYISCNPATLARDLELLSDTYEIGDVTPVDMFPMTNHIECVTKLTLK</sequence>
<feature type="binding site" evidence="4">
    <location>
        <position position="314"/>
    </location>
    <ligand>
        <name>S-adenosyl-L-methionine</name>
        <dbReference type="ChEBI" id="CHEBI:59789"/>
    </ligand>
</feature>
<dbReference type="EMBL" id="JBHSSF010000005">
    <property type="protein sequence ID" value="MFC6175345.1"/>
    <property type="molecule type" value="Genomic_DNA"/>
</dbReference>
<protein>
    <submittedName>
        <fullName evidence="7">23S rRNA (Uracil(1939)-C(5))-methyltransferase RlmD</fullName>
        <ecNumber evidence="7">2.1.1.190</ecNumber>
    </submittedName>
</protein>
<feature type="active site" description="Nucleophile" evidence="4">
    <location>
        <position position="410"/>
    </location>
</feature>
<dbReference type="InterPro" id="IPR029063">
    <property type="entry name" value="SAM-dependent_MTases_sf"/>
</dbReference>
<dbReference type="Gene3D" id="3.40.50.150">
    <property type="entry name" value="Vaccinia Virus protein VP39"/>
    <property type="match status" value="1"/>
</dbReference>
<dbReference type="PANTHER" id="PTHR11061">
    <property type="entry name" value="RNA M5U METHYLTRANSFERASE"/>
    <property type="match status" value="1"/>
</dbReference>
<comment type="similarity">
    <text evidence="4">Belongs to the class I-like SAM-binding methyltransferase superfamily. RNA M5U methyltransferase family.</text>
</comment>
<dbReference type="PROSITE" id="PS01231">
    <property type="entry name" value="TRMA_2"/>
    <property type="match status" value="1"/>
</dbReference>
<dbReference type="NCBIfam" id="TIGR00479">
    <property type="entry name" value="rumA"/>
    <property type="match status" value="1"/>
</dbReference>
<keyword evidence="2 4" id="KW-0808">Transferase</keyword>
<comment type="caution">
    <text evidence="7">The sequence shown here is derived from an EMBL/GenBank/DDBJ whole genome shotgun (WGS) entry which is preliminary data.</text>
</comment>
<dbReference type="Gene3D" id="2.40.50.140">
    <property type="entry name" value="Nucleic acid-binding proteins"/>
    <property type="match status" value="1"/>
</dbReference>
<dbReference type="CDD" id="cd02440">
    <property type="entry name" value="AdoMet_MTases"/>
    <property type="match status" value="1"/>
</dbReference>
<dbReference type="PROSITE" id="PS50926">
    <property type="entry name" value="TRAM"/>
    <property type="match status" value="1"/>
</dbReference>
<dbReference type="Pfam" id="PF05958">
    <property type="entry name" value="tRNA_U5-meth_tr"/>
    <property type="match status" value="1"/>
</dbReference>
<feature type="binding site" evidence="4">
    <location>
        <position position="335"/>
    </location>
    <ligand>
        <name>S-adenosyl-L-methionine</name>
        <dbReference type="ChEBI" id="CHEBI:59789"/>
    </ligand>
</feature>
<evidence type="ECO:0000256" key="2">
    <source>
        <dbReference type="ARBA" id="ARBA00022679"/>
    </source>
</evidence>
<dbReference type="Proteomes" id="UP001596288">
    <property type="component" value="Unassembled WGS sequence"/>
</dbReference>
<dbReference type="GO" id="GO:0008168">
    <property type="term" value="F:methyltransferase activity"/>
    <property type="evidence" value="ECO:0007669"/>
    <property type="project" value="UniProtKB-KW"/>
</dbReference>
<dbReference type="SUPFAM" id="SSF50249">
    <property type="entry name" value="Nucleic acid-binding proteins"/>
    <property type="match status" value="1"/>
</dbReference>
<reference evidence="8" key="1">
    <citation type="journal article" date="2019" name="Int. J. Syst. Evol. Microbiol.">
        <title>The Global Catalogue of Microorganisms (GCM) 10K type strain sequencing project: providing services to taxonomists for standard genome sequencing and annotation.</title>
        <authorList>
            <consortium name="The Broad Institute Genomics Platform"/>
            <consortium name="The Broad Institute Genome Sequencing Center for Infectious Disease"/>
            <person name="Wu L."/>
            <person name="Ma J."/>
        </authorList>
    </citation>
    <scope>NUCLEOTIDE SEQUENCE [LARGE SCALE GENOMIC DNA]</scope>
    <source>
        <strain evidence="8">CCM 8927</strain>
    </source>
</reference>
<dbReference type="RefSeq" id="WP_137610819.1">
    <property type="nucleotide sequence ID" value="NZ_BJDF01000004.1"/>
</dbReference>
<dbReference type="InterPro" id="IPR030391">
    <property type="entry name" value="MeTrfase_TrmA_CS"/>
</dbReference>
<dbReference type="PANTHER" id="PTHR11061:SF30">
    <property type="entry name" value="TRNA (URACIL(54)-C(5))-METHYLTRANSFERASE"/>
    <property type="match status" value="1"/>
</dbReference>
<evidence type="ECO:0000259" key="6">
    <source>
        <dbReference type="PROSITE" id="PS50926"/>
    </source>
</evidence>
<dbReference type="Pfam" id="PF01938">
    <property type="entry name" value="TRAM"/>
    <property type="match status" value="1"/>
</dbReference>
<feature type="binding site" evidence="4">
    <location>
        <position position="383"/>
    </location>
    <ligand>
        <name>S-adenosyl-L-methionine</name>
        <dbReference type="ChEBI" id="CHEBI:59789"/>
    </ligand>
</feature>
<evidence type="ECO:0000256" key="3">
    <source>
        <dbReference type="ARBA" id="ARBA00022691"/>
    </source>
</evidence>
<feature type="domain" description="TRAM" evidence="6">
    <location>
        <begin position="5"/>
        <end position="63"/>
    </location>
</feature>
<keyword evidence="8" id="KW-1185">Reference proteome</keyword>
<keyword evidence="1 4" id="KW-0489">Methyltransferase</keyword>
<dbReference type="EC" id="2.1.1.190" evidence="7"/>
<dbReference type="InterPro" id="IPR010280">
    <property type="entry name" value="U5_MeTrfase_fam"/>
</dbReference>
<dbReference type="PROSITE" id="PS51687">
    <property type="entry name" value="SAM_MT_RNA_M5U"/>
    <property type="match status" value="1"/>
</dbReference>
<keyword evidence="3 4" id="KW-0949">S-adenosyl-L-methionine</keyword>